<dbReference type="EMBL" id="QJKJ01014642">
    <property type="protein sequence ID" value="RDX63929.1"/>
    <property type="molecule type" value="Genomic_DNA"/>
</dbReference>
<name>A0A371ED37_MUCPR</name>
<protein>
    <submittedName>
        <fullName evidence="2">Uncharacterized protein</fullName>
    </submittedName>
</protein>
<keyword evidence="1" id="KW-1133">Transmembrane helix</keyword>
<keyword evidence="3" id="KW-1185">Reference proteome</keyword>
<evidence type="ECO:0000313" key="3">
    <source>
        <dbReference type="Proteomes" id="UP000257109"/>
    </source>
</evidence>
<reference evidence="2" key="1">
    <citation type="submission" date="2018-05" db="EMBL/GenBank/DDBJ databases">
        <title>Draft genome of Mucuna pruriens seed.</title>
        <authorList>
            <person name="Nnadi N.E."/>
            <person name="Vos R."/>
            <person name="Hasami M.H."/>
            <person name="Devisetty U.K."/>
            <person name="Aguiy J.C."/>
        </authorList>
    </citation>
    <scope>NUCLEOTIDE SEQUENCE [LARGE SCALE GENOMIC DNA]</scope>
    <source>
        <strain evidence="2">JCA_2017</strain>
    </source>
</reference>
<dbReference type="AlphaFoldDB" id="A0A371ED37"/>
<evidence type="ECO:0000313" key="2">
    <source>
        <dbReference type="EMBL" id="RDX63929.1"/>
    </source>
</evidence>
<organism evidence="2 3">
    <name type="scientific">Mucuna pruriens</name>
    <name type="common">Velvet bean</name>
    <name type="synonym">Dolichos pruriens</name>
    <dbReference type="NCBI Taxonomy" id="157652"/>
    <lineage>
        <taxon>Eukaryota</taxon>
        <taxon>Viridiplantae</taxon>
        <taxon>Streptophyta</taxon>
        <taxon>Embryophyta</taxon>
        <taxon>Tracheophyta</taxon>
        <taxon>Spermatophyta</taxon>
        <taxon>Magnoliopsida</taxon>
        <taxon>eudicotyledons</taxon>
        <taxon>Gunneridae</taxon>
        <taxon>Pentapetalae</taxon>
        <taxon>rosids</taxon>
        <taxon>fabids</taxon>
        <taxon>Fabales</taxon>
        <taxon>Fabaceae</taxon>
        <taxon>Papilionoideae</taxon>
        <taxon>50 kb inversion clade</taxon>
        <taxon>NPAAA clade</taxon>
        <taxon>indigoferoid/millettioid clade</taxon>
        <taxon>Phaseoleae</taxon>
        <taxon>Mucuna</taxon>
    </lineage>
</organism>
<comment type="caution">
    <text evidence="2">The sequence shown here is derived from an EMBL/GenBank/DDBJ whole genome shotgun (WGS) entry which is preliminary data.</text>
</comment>
<accession>A0A371ED37</accession>
<feature type="non-terminal residue" evidence="2">
    <location>
        <position position="1"/>
    </location>
</feature>
<proteinExistence type="predicted"/>
<gene>
    <name evidence="2" type="ORF">CR513_57583</name>
</gene>
<feature type="transmembrane region" description="Helical" evidence="1">
    <location>
        <begin position="81"/>
        <end position="101"/>
    </location>
</feature>
<keyword evidence="1" id="KW-0812">Transmembrane</keyword>
<dbReference type="Proteomes" id="UP000257109">
    <property type="component" value="Unassembled WGS sequence"/>
</dbReference>
<sequence>MGTISLSANVKLQNVLFVHDFKCKLIFIHKLTSVLSCMVTYHENSCVMQDQITMRMTESSDLWDGVYVFKMAMEGSSLATIRRYLVVIFVTSPNNVVYLLIKVIVKMKNFCLIHYYLWEKYHTASHNQSYFFLTIVDDFTRAT</sequence>
<keyword evidence="1" id="KW-0472">Membrane</keyword>
<evidence type="ECO:0000256" key="1">
    <source>
        <dbReference type="SAM" id="Phobius"/>
    </source>
</evidence>